<dbReference type="Gene3D" id="3.40.50.12780">
    <property type="entry name" value="N-terminal domain of ligase-like"/>
    <property type="match status" value="1"/>
</dbReference>
<dbReference type="InterPro" id="IPR000873">
    <property type="entry name" value="AMP-dep_synth/lig_dom"/>
</dbReference>
<evidence type="ECO:0000256" key="1">
    <source>
        <dbReference type="SAM" id="Phobius"/>
    </source>
</evidence>
<dbReference type="EMBL" id="BMAW01106645">
    <property type="protein sequence ID" value="GFT25440.1"/>
    <property type="molecule type" value="Genomic_DNA"/>
</dbReference>
<feature type="transmembrane region" description="Helical" evidence="1">
    <location>
        <begin position="99"/>
        <end position="120"/>
    </location>
</feature>
<name>A0A8X6NPU8_NEPPI</name>
<keyword evidence="1" id="KW-0472">Membrane</keyword>
<gene>
    <name evidence="3" type="primary">AACS</name>
    <name evidence="3" type="ORF">NPIL_309191</name>
</gene>
<organism evidence="3 4">
    <name type="scientific">Nephila pilipes</name>
    <name type="common">Giant wood spider</name>
    <name type="synonym">Nephila maculata</name>
    <dbReference type="NCBI Taxonomy" id="299642"/>
    <lineage>
        <taxon>Eukaryota</taxon>
        <taxon>Metazoa</taxon>
        <taxon>Ecdysozoa</taxon>
        <taxon>Arthropoda</taxon>
        <taxon>Chelicerata</taxon>
        <taxon>Arachnida</taxon>
        <taxon>Araneae</taxon>
        <taxon>Araneomorphae</taxon>
        <taxon>Entelegynae</taxon>
        <taxon>Araneoidea</taxon>
        <taxon>Nephilidae</taxon>
        <taxon>Nephila</taxon>
    </lineage>
</organism>
<comment type="caution">
    <text evidence="3">The sequence shown here is derived from an EMBL/GenBank/DDBJ whole genome shotgun (WGS) entry which is preliminary data.</text>
</comment>
<keyword evidence="1" id="KW-1133">Transmembrane helix</keyword>
<dbReference type="Pfam" id="PF00501">
    <property type="entry name" value="AMP-binding"/>
    <property type="match status" value="1"/>
</dbReference>
<dbReference type="PANTHER" id="PTHR42921:SF1">
    <property type="entry name" value="ACETOACETYL-COA SYNTHETASE"/>
    <property type="match status" value="1"/>
</dbReference>
<accession>A0A8X6NPU8</accession>
<dbReference type="InterPro" id="IPR042099">
    <property type="entry name" value="ANL_N_sf"/>
</dbReference>
<evidence type="ECO:0000259" key="2">
    <source>
        <dbReference type="Pfam" id="PF00501"/>
    </source>
</evidence>
<sequence length="268" mass="30032">MRKGIISSRRFEKVIDLNVPMSDSPKWFEGAKLNYAENVLRYKDDRVALIVDGEDKQVETYTFAKMYEETRLYAAAFRKVGLKKGDIVVCHMSNRKETVFATLAVISIGAIWTATLPMLGAQAVLNRFQQLNAKVLLSENGYRLDGKDVNMLPKLAEIVEAKQCTRIKILAGPPNPIKLFLVTGLPSLEKVLIEASKPDSHSEDISCIRKSCFLKEFLKMGREDDGSVPPMEFEQVSFSHPITITYTSGTTDLPKGIMHGSSVSYQNY</sequence>
<feature type="domain" description="AMP-dependent synthetase/ligase" evidence="2">
    <location>
        <begin position="38"/>
        <end position="259"/>
    </location>
</feature>
<evidence type="ECO:0000313" key="4">
    <source>
        <dbReference type="Proteomes" id="UP000887013"/>
    </source>
</evidence>
<dbReference type="PANTHER" id="PTHR42921">
    <property type="entry name" value="ACETOACETYL-COA SYNTHETASE"/>
    <property type="match status" value="1"/>
</dbReference>
<dbReference type="AlphaFoldDB" id="A0A8X6NPU8"/>
<protein>
    <submittedName>
        <fullName evidence="3">Acetoacetyl-CoA synthetase</fullName>
    </submittedName>
</protein>
<dbReference type="Proteomes" id="UP000887013">
    <property type="component" value="Unassembled WGS sequence"/>
</dbReference>
<reference evidence="3" key="1">
    <citation type="submission" date="2020-08" db="EMBL/GenBank/DDBJ databases">
        <title>Multicomponent nature underlies the extraordinary mechanical properties of spider dragline silk.</title>
        <authorList>
            <person name="Kono N."/>
            <person name="Nakamura H."/>
            <person name="Mori M."/>
            <person name="Yoshida Y."/>
            <person name="Ohtoshi R."/>
            <person name="Malay A.D."/>
            <person name="Moran D.A.P."/>
            <person name="Tomita M."/>
            <person name="Numata K."/>
            <person name="Arakawa K."/>
        </authorList>
    </citation>
    <scope>NUCLEOTIDE SEQUENCE</scope>
</reference>
<dbReference type="SUPFAM" id="SSF56801">
    <property type="entry name" value="Acetyl-CoA synthetase-like"/>
    <property type="match status" value="1"/>
</dbReference>
<dbReference type="GO" id="GO:0030729">
    <property type="term" value="F:acetoacetate-CoA ligase activity"/>
    <property type="evidence" value="ECO:0007669"/>
    <property type="project" value="TreeGrafter"/>
</dbReference>
<keyword evidence="4" id="KW-1185">Reference proteome</keyword>
<dbReference type="OrthoDB" id="10253869at2759"/>
<proteinExistence type="predicted"/>
<keyword evidence="1" id="KW-0812">Transmembrane</keyword>
<evidence type="ECO:0000313" key="3">
    <source>
        <dbReference type="EMBL" id="GFT25440.1"/>
    </source>
</evidence>